<dbReference type="AlphaFoldDB" id="A0A8H7IBI4"/>
<gene>
    <name evidence="3" type="ORF">RHS01_05171</name>
</gene>
<dbReference type="Proteomes" id="UP000614334">
    <property type="component" value="Unassembled WGS sequence"/>
</dbReference>
<feature type="compositionally biased region" description="Polar residues" evidence="1">
    <location>
        <begin position="375"/>
        <end position="387"/>
    </location>
</feature>
<protein>
    <recommendedName>
        <fullName evidence="2">DUF6532 domain-containing protein</fullName>
    </recommendedName>
</protein>
<feature type="compositionally biased region" description="Pro residues" evidence="1">
    <location>
        <begin position="76"/>
        <end position="88"/>
    </location>
</feature>
<dbReference type="InterPro" id="IPR045341">
    <property type="entry name" value="DUF6532"/>
</dbReference>
<evidence type="ECO:0000259" key="2">
    <source>
        <dbReference type="Pfam" id="PF20149"/>
    </source>
</evidence>
<feature type="domain" description="DUF6532" evidence="2">
    <location>
        <begin position="507"/>
        <end position="695"/>
    </location>
</feature>
<organism evidence="3 4">
    <name type="scientific">Rhizoctonia solani</name>
    <dbReference type="NCBI Taxonomy" id="456999"/>
    <lineage>
        <taxon>Eukaryota</taxon>
        <taxon>Fungi</taxon>
        <taxon>Dikarya</taxon>
        <taxon>Basidiomycota</taxon>
        <taxon>Agaricomycotina</taxon>
        <taxon>Agaricomycetes</taxon>
        <taxon>Cantharellales</taxon>
        <taxon>Ceratobasidiaceae</taxon>
        <taxon>Rhizoctonia</taxon>
    </lineage>
</organism>
<feature type="compositionally biased region" description="Polar residues" evidence="1">
    <location>
        <begin position="451"/>
        <end position="460"/>
    </location>
</feature>
<feature type="region of interest" description="Disordered" evidence="1">
    <location>
        <begin position="375"/>
        <end position="435"/>
    </location>
</feature>
<evidence type="ECO:0000256" key="1">
    <source>
        <dbReference type="SAM" id="MobiDB-lite"/>
    </source>
</evidence>
<evidence type="ECO:0000313" key="3">
    <source>
        <dbReference type="EMBL" id="KAF8755461.1"/>
    </source>
</evidence>
<name>A0A8H7IBI4_9AGAM</name>
<feature type="region of interest" description="Disordered" evidence="1">
    <location>
        <begin position="63"/>
        <end position="100"/>
    </location>
</feature>
<sequence length="764" mass="84477">MPPRTVLRRAPLTNLLKHIQSTCTPTLMPKPIPKPYRALQLPPDNPQSQEYVSGRCRSISANSQHNAGVRERPALSCPPPNLVVPTPSPKNLSKRNDPGPQDWVGNMGGPAVSGQSLCHQVPQKLSLNGRLGQSQPQPACTLETLNHKGLLRYAQEEFNINGSGWNTQTIIRHLQLAQAQQALQMGSLWRPSLINMFPARPIKVGGGWTQNVISESSKQQRLSIPAEDAANEMEEHSPATGNDVWLRITAERIVQACGTWLARLLGLLGHLNGAFAPPPSRQSTPSTIIEVALPRLPSPKRVTDLPSSPLVVEVSPEDLLPASKISVRGPTHTSIQQIPFSCCPTRPPRTYACTQRSHLPLPTTTSQAAGRCITETGSKNNISGTSNHNEDLGSTEEPPNPTEPGSKSGPPQHASTAEQEPLPCGFEHPQGPKRLPKAKRVFNESVRCKSQGATQCGSPTSRPPDVAEDNEEDLAQAKARAKSRNLPLARDFLGLERQVLIMAKVHLFGYLLVQGIYQTQATFFQWASAVHHATWQMELPDQPYKRPPNAIFEIMVNNIATLQGKTKERLCEFVESVCGFEQSLTNQNIIQKNLGIFNKIYPNTFHCKNWDSCKGDYKNPDIGRCVALAFFHSPGLVGVMYPDYFQEMPITIVAFALAIWLYCIEEWENGWRQNGNLGMAAMQEKYKAQLAGLKELCKVAPRRLRQLQMEWRDYVAEYLGALFVPESDSNAGLCSTRICLDTPKPEDCNAISTDEMETHLFKNA</sequence>
<proteinExistence type="predicted"/>
<evidence type="ECO:0000313" key="4">
    <source>
        <dbReference type="Proteomes" id="UP000614334"/>
    </source>
</evidence>
<accession>A0A8H7IBI4</accession>
<dbReference type="EMBL" id="JACYCF010000008">
    <property type="protein sequence ID" value="KAF8755461.1"/>
    <property type="molecule type" value="Genomic_DNA"/>
</dbReference>
<dbReference type="Pfam" id="PF20149">
    <property type="entry name" value="DUF6532"/>
    <property type="match status" value="1"/>
</dbReference>
<feature type="region of interest" description="Disordered" evidence="1">
    <location>
        <begin position="448"/>
        <end position="478"/>
    </location>
</feature>
<comment type="caution">
    <text evidence="3">The sequence shown here is derived from an EMBL/GenBank/DDBJ whole genome shotgun (WGS) entry which is preliminary data.</text>
</comment>
<reference evidence="3" key="1">
    <citation type="submission" date="2020-09" db="EMBL/GenBank/DDBJ databases">
        <title>Comparative genome analyses of four rice-infecting Rhizoctonia solani isolates reveal extensive enrichment of homogalacturonan modification genes.</title>
        <authorList>
            <person name="Lee D.-Y."/>
            <person name="Jeon J."/>
            <person name="Kim K.-T."/>
            <person name="Cheong K."/>
            <person name="Song H."/>
            <person name="Choi G."/>
            <person name="Ko J."/>
            <person name="Opiyo S.O."/>
            <person name="Zuo S."/>
            <person name="Madhav S."/>
            <person name="Lee Y.-H."/>
            <person name="Wang G.-L."/>
        </authorList>
    </citation>
    <scope>NUCLEOTIDE SEQUENCE</scope>
    <source>
        <strain evidence="3">AG1-IA B2</strain>
    </source>
</reference>